<evidence type="ECO:0000259" key="2">
    <source>
        <dbReference type="Pfam" id="PF11860"/>
    </source>
</evidence>
<dbReference type="InterPro" id="IPR036365">
    <property type="entry name" value="PGBD-like_sf"/>
</dbReference>
<dbReference type="SUPFAM" id="SSF47090">
    <property type="entry name" value="PGBD-like"/>
    <property type="match status" value="1"/>
</dbReference>
<evidence type="ECO:0000313" key="3">
    <source>
        <dbReference type="EMBL" id="BCM83573.1"/>
    </source>
</evidence>
<proteinExistence type="predicted"/>
<dbReference type="AlphaFoldDB" id="A0A8H8WSD0"/>
<accession>A0A8H8WSD0</accession>
<organism evidence="3 4">
    <name type="scientific">Methylobacterium indicum</name>
    <dbReference type="NCBI Taxonomy" id="1775910"/>
    <lineage>
        <taxon>Bacteria</taxon>
        <taxon>Pseudomonadati</taxon>
        <taxon>Pseudomonadota</taxon>
        <taxon>Alphaproteobacteria</taxon>
        <taxon>Hyphomicrobiales</taxon>
        <taxon>Methylobacteriaceae</taxon>
        <taxon>Methylobacterium</taxon>
    </lineage>
</organism>
<gene>
    <name evidence="3" type="ORF">mvi_20340</name>
</gene>
<dbReference type="KEGG" id="mind:mvi_20340"/>
<dbReference type="EMBL" id="AP024145">
    <property type="protein sequence ID" value="BCM83573.1"/>
    <property type="molecule type" value="Genomic_DNA"/>
</dbReference>
<reference evidence="3" key="1">
    <citation type="submission" date="2020-11" db="EMBL/GenBank/DDBJ databases">
        <title>Complete genome sequence of a novel pathogenic Methylobacterium strain isolated from rice in Vietnam.</title>
        <authorList>
            <person name="Lai K."/>
            <person name="Okazaki S."/>
            <person name="Higashi K."/>
            <person name="Mori H."/>
            <person name="Toyoda A."/>
            <person name="Kurokawa K."/>
        </authorList>
    </citation>
    <scope>NUCLEOTIDE SEQUENCE</scope>
    <source>
        <strain evidence="3">VL1</strain>
    </source>
</reference>
<dbReference type="Proteomes" id="UP000663508">
    <property type="component" value="Chromosome"/>
</dbReference>
<feature type="domain" description="Peptidoglycan binding-like" evidence="1">
    <location>
        <begin position="233"/>
        <end position="288"/>
    </location>
</feature>
<feature type="domain" description="N-acetylmuramidase" evidence="2">
    <location>
        <begin position="22"/>
        <end position="206"/>
    </location>
</feature>
<dbReference type="Pfam" id="PF11860">
    <property type="entry name" value="Muramidase"/>
    <property type="match status" value="1"/>
</dbReference>
<evidence type="ECO:0000313" key="4">
    <source>
        <dbReference type="Proteomes" id="UP000663508"/>
    </source>
</evidence>
<name>A0A8H8WSD0_9HYPH</name>
<dbReference type="Pfam" id="PF01471">
    <property type="entry name" value="PG_binding_1"/>
    <property type="match status" value="1"/>
</dbReference>
<evidence type="ECO:0000259" key="1">
    <source>
        <dbReference type="Pfam" id="PF01471"/>
    </source>
</evidence>
<dbReference type="RefSeq" id="WP_207182581.1">
    <property type="nucleotide sequence ID" value="NZ_AP024145.1"/>
</dbReference>
<dbReference type="InterPro" id="IPR002477">
    <property type="entry name" value="Peptidoglycan-bd-like"/>
</dbReference>
<evidence type="ECO:0008006" key="5">
    <source>
        <dbReference type="Google" id="ProtNLM"/>
    </source>
</evidence>
<dbReference type="InterPro" id="IPR024408">
    <property type="entry name" value="Muramidase"/>
</dbReference>
<dbReference type="Gene3D" id="1.10.101.10">
    <property type="entry name" value="PGBD-like superfamily/PGBD"/>
    <property type="match status" value="1"/>
</dbReference>
<sequence>MNLANTIIAAILAAAPAQGVEPAGLLAVVQTETGGRPFETADLDPSDGIEPCMLYERHVAYRLFKAKGAAALKEAKRQGLVVPKWQGPGSPQYADQKTSAGRLALIARAAALDPEIAYASCSIGLFQVMGGNHAAAGFGSAKEMHDVLTRGGIEAHIACGIAFMRSKGLLKHLAARDWAAFAKGYNGTAYKKNAYDRKLADAYAYWSTKLRAKPAGPKANVAGDVSTLKLGDRGPRVRALQESLAAFGVAVKADAVYGPATRRAVAAAQVELGQAGDGVASPTFVAALESAPALAKGAREVATKAEVKQVSFAARLGDRIRKGGLAGLGAVGTYQASLASFQSTADTVKGGVDQVRAARDTVTGIVGETVASAATSWLLDHWQAIALAGGCATAVVVGGTLLKSAVCAYREGRLVA</sequence>
<dbReference type="InterPro" id="IPR036366">
    <property type="entry name" value="PGBDSf"/>
</dbReference>
<protein>
    <recommendedName>
        <fullName evidence="5">Peptidoglycan-binding protein</fullName>
    </recommendedName>
</protein>